<feature type="region of interest" description="Disordered" evidence="1">
    <location>
        <begin position="1"/>
        <end position="23"/>
    </location>
</feature>
<name>A0A506Y1W5_9MICO</name>
<dbReference type="AlphaFoldDB" id="A0A506Y1W5"/>
<evidence type="ECO:0000313" key="4">
    <source>
        <dbReference type="Proteomes" id="UP000316252"/>
    </source>
</evidence>
<keyword evidence="2" id="KW-0812">Transmembrane</keyword>
<dbReference type="EMBL" id="VHQG01000002">
    <property type="protein sequence ID" value="TPW75447.1"/>
    <property type="molecule type" value="Genomic_DNA"/>
</dbReference>
<dbReference type="RefSeq" id="WP_141162807.1">
    <property type="nucleotide sequence ID" value="NZ_VHQG01000002.1"/>
</dbReference>
<keyword evidence="2" id="KW-1133">Transmembrane helix</keyword>
<keyword evidence="2" id="KW-0472">Membrane</keyword>
<dbReference type="Proteomes" id="UP000316252">
    <property type="component" value="Unassembled WGS sequence"/>
</dbReference>
<dbReference type="OrthoDB" id="9900106at2"/>
<evidence type="ECO:0000313" key="3">
    <source>
        <dbReference type="EMBL" id="TPW75447.1"/>
    </source>
</evidence>
<reference evidence="3 4" key="1">
    <citation type="submission" date="2019-06" db="EMBL/GenBank/DDBJ databases">
        <authorList>
            <person name="Li F."/>
        </authorList>
    </citation>
    <scope>NUCLEOTIDE SEQUENCE [LARGE SCALE GENOMIC DNA]</scope>
    <source>
        <strain evidence="3 4">10F1D-1</strain>
    </source>
</reference>
<feature type="transmembrane region" description="Helical" evidence="2">
    <location>
        <begin position="70"/>
        <end position="93"/>
    </location>
</feature>
<protein>
    <submittedName>
        <fullName evidence="3">Uncharacterized protein</fullName>
    </submittedName>
</protein>
<comment type="caution">
    <text evidence="3">The sequence shown here is derived from an EMBL/GenBank/DDBJ whole genome shotgun (WGS) entry which is preliminary data.</text>
</comment>
<evidence type="ECO:0000256" key="2">
    <source>
        <dbReference type="SAM" id="Phobius"/>
    </source>
</evidence>
<keyword evidence="4" id="KW-1185">Reference proteome</keyword>
<feature type="transmembrane region" description="Helical" evidence="2">
    <location>
        <begin position="31"/>
        <end position="58"/>
    </location>
</feature>
<organism evidence="3 4">
    <name type="scientific">Schumannella soli</name>
    <dbReference type="NCBI Taxonomy" id="2590779"/>
    <lineage>
        <taxon>Bacteria</taxon>
        <taxon>Bacillati</taxon>
        <taxon>Actinomycetota</taxon>
        <taxon>Actinomycetes</taxon>
        <taxon>Micrococcales</taxon>
        <taxon>Microbacteriaceae</taxon>
        <taxon>Schumannella</taxon>
    </lineage>
</organism>
<feature type="transmembrane region" description="Helical" evidence="2">
    <location>
        <begin position="105"/>
        <end position="126"/>
    </location>
</feature>
<proteinExistence type="predicted"/>
<sequence>MARRDEVFPFKATHDPEKERRERGPLLHGDVALSILLVVIGAAGVGIAIALALVEAALTSGTADAQSPTLLVAIALTVVGPALSWAVGSLLVLINAVRRRRAWRVALISLAVSLVTGTVGAVWWAAQTGVLS</sequence>
<accession>A0A506Y1W5</accession>
<evidence type="ECO:0000256" key="1">
    <source>
        <dbReference type="SAM" id="MobiDB-lite"/>
    </source>
</evidence>
<gene>
    <name evidence="3" type="ORF">FJ657_05995</name>
</gene>